<dbReference type="AlphaFoldDB" id="A0A2R4BJ74"/>
<dbReference type="InterPro" id="IPR002071">
    <property type="entry name" value="Thermonucl_AS"/>
</dbReference>
<evidence type="ECO:0000256" key="3">
    <source>
        <dbReference type="ARBA" id="ARBA00022801"/>
    </source>
</evidence>
<evidence type="ECO:0000313" key="6">
    <source>
        <dbReference type="EMBL" id="AVR87375.1"/>
    </source>
</evidence>
<feature type="region of interest" description="Disordered" evidence="4">
    <location>
        <begin position="131"/>
        <end position="162"/>
    </location>
</feature>
<dbReference type="PROSITE" id="PS01123">
    <property type="entry name" value="TNASE_1"/>
    <property type="match status" value="1"/>
</dbReference>
<dbReference type="GO" id="GO:0003676">
    <property type="term" value="F:nucleic acid binding"/>
    <property type="evidence" value="ECO:0007669"/>
    <property type="project" value="InterPro"/>
</dbReference>
<reference evidence="6 7" key="1">
    <citation type="submission" date="2018-03" db="EMBL/GenBank/DDBJ databases">
        <title>Complete genome sequence of Thauera aromatica, a model organism for studying aromatic compound degradation under denitrifying conditions.</title>
        <authorList>
            <person name="Lo H.-Y."/>
            <person name="Goris T."/>
            <person name="Boll M."/>
            <person name="Mueller J.A."/>
        </authorList>
    </citation>
    <scope>NUCLEOTIDE SEQUENCE [LARGE SCALE GENOMIC DNA]</scope>
    <source>
        <strain evidence="6 7">K172</strain>
    </source>
</reference>
<dbReference type="Proteomes" id="UP000241885">
    <property type="component" value="Chromosome"/>
</dbReference>
<feature type="compositionally biased region" description="Low complexity" evidence="4">
    <location>
        <begin position="145"/>
        <end position="155"/>
    </location>
</feature>
<dbReference type="InterPro" id="IPR016071">
    <property type="entry name" value="Staphylococal_nuclease_OB-fold"/>
</dbReference>
<dbReference type="GO" id="GO:0004519">
    <property type="term" value="F:endonuclease activity"/>
    <property type="evidence" value="ECO:0007669"/>
    <property type="project" value="UniProtKB-KW"/>
</dbReference>
<dbReference type="Gene3D" id="2.40.50.90">
    <property type="match status" value="1"/>
</dbReference>
<evidence type="ECO:0000313" key="7">
    <source>
        <dbReference type="Proteomes" id="UP000241885"/>
    </source>
</evidence>
<dbReference type="SMART" id="SM00318">
    <property type="entry name" value="SNc"/>
    <property type="match status" value="1"/>
</dbReference>
<dbReference type="PANTHER" id="PTHR12302:SF3">
    <property type="entry name" value="SERINE_THREONINE-PROTEIN KINASE 31"/>
    <property type="match status" value="1"/>
</dbReference>
<accession>A0A2R4BJ74</accession>
<organism evidence="6 7">
    <name type="scientific">Thauera aromatica K172</name>
    <dbReference type="NCBI Taxonomy" id="44139"/>
    <lineage>
        <taxon>Bacteria</taxon>
        <taxon>Pseudomonadati</taxon>
        <taxon>Pseudomonadota</taxon>
        <taxon>Betaproteobacteria</taxon>
        <taxon>Rhodocyclales</taxon>
        <taxon>Zoogloeaceae</taxon>
        <taxon>Thauera</taxon>
    </lineage>
</organism>
<keyword evidence="2" id="KW-0255">Endonuclease</keyword>
<dbReference type="KEGG" id="tak:Tharo_0425"/>
<evidence type="ECO:0000256" key="2">
    <source>
        <dbReference type="ARBA" id="ARBA00022759"/>
    </source>
</evidence>
<dbReference type="PANTHER" id="PTHR12302">
    <property type="entry name" value="EBNA2 BINDING PROTEIN P100"/>
    <property type="match status" value="1"/>
</dbReference>
<dbReference type="Pfam" id="PF00565">
    <property type="entry name" value="SNase"/>
    <property type="match status" value="1"/>
</dbReference>
<feature type="domain" description="TNase-like" evidence="5">
    <location>
        <begin position="6"/>
        <end position="127"/>
    </location>
</feature>
<evidence type="ECO:0000259" key="5">
    <source>
        <dbReference type="PROSITE" id="PS50830"/>
    </source>
</evidence>
<protein>
    <submittedName>
        <fullName evidence="6">Nuclease</fullName>
    </submittedName>
</protein>
<dbReference type="SUPFAM" id="SSF50199">
    <property type="entry name" value="Staphylococcal nuclease"/>
    <property type="match status" value="1"/>
</dbReference>
<keyword evidence="3" id="KW-0378">Hydrolase</keyword>
<keyword evidence="7" id="KW-1185">Reference proteome</keyword>
<dbReference type="OrthoDB" id="9805504at2"/>
<name>A0A2R4BJ74_THAAR</name>
<evidence type="ECO:0000256" key="4">
    <source>
        <dbReference type="SAM" id="MobiDB-lite"/>
    </source>
</evidence>
<dbReference type="GO" id="GO:0016787">
    <property type="term" value="F:hydrolase activity"/>
    <property type="evidence" value="ECO:0007669"/>
    <property type="project" value="UniProtKB-KW"/>
</dbReference>
<dbReference type="PROSITE" id="PS50830">
    <property type="entry name" value="TNASE_3"/>
    <property type="match status" value="1"/>
</dbReference>
<dbReference type="InterPro" id="IPR035437">
    <property type="entry name" value="SNase_OB-fold_sf"/>
</dbReference>
<gene>
    <name evidence="6" type="ORF">Tharo_0425</name>
</gene>
<sequence>MAGTAALVVGLVVAIADGDTLTVLNEDFQQVKIRLAEIDAPEKRQAFGTRSRQSLGELCHEKRAEVRVTDVDRYKRIVGRVSCGGVDANAAQVRRGMAWVYDRYARDKTLYRLQDEARSAGRGLWTDRNPLAPWNWRAGNQPTESTSSSKLSQNSQRNIAKP</sequence>
<dbReference type="RefSeq" id="WP_107219801.1">
    <property type="nucleotide sequence ID" value="NZ_CP028339.1"/>
</dbReference>
<dbReference type="EMBL" id="CP028339">
    <property type="protein sequence ID" value="AVR87375.1"/>
    <property type="molecule type" value="Genomic_DNA"/>
</dbReference>
<evidence type="ECO:0000256" key="1">
    <source>
        <dbReference type="ARBA" id="ARBA00022722"/>
    </source>
</evidence>
<proteinExistence type="predicted"/>
<keyword evidence="1" id="KW-0540">Nuclease</keyword>